<reference evidence="3 4" key="1">
    <citation type="submission" date="2023-07" db="EMBL/GenBank/DDBJ databases">
        <title>Sorghum-associated microbial communities from plants grown in Nebraska, USA.</title>
        <authorList>
            <person name="Schachtman D."/>
        </authorList>
    </citation>
    <scope>NUCLEOTIDE SEQUENCE [LARGE SCALE GENOMIC DNA]</scope>
    <source>
        <strain evidence="3 4">4249</strain>
    </source>
</reference>
<dbReference type="PANTHER" id="PTHR38831:SF1">
    <property type="entry name" value="TYPE II SECRETION SYSTEM PROTEIN K-RELATED"/>
    <property type="match status" value="1"/>
</dbReference>
<name>A0ABU1WNW6_9BURK</name>
<dbReference type="Gene3D" id="3.30.1300.30">
    <property type="entry name" value="GSPII I/J protein-like"/>
    <property type="match status" value="1"/>
</dbReference>
<keyword evidence="1" id="KW-1003">Cell membrane</keyword>
<dbReference type="InterPro" id="IPR049179">
    <property type="entry name" value="T2SSK_SAM-like_2nd"/>
</dbReference>
<protein>
    <recommendedName>
        <fullName evidence="1">Type II secretion system protein K</fullName>
    </recommendedName>
</protein>
<keyword evidence="1" id="KW-0813">Transport</keyword>
<dbReference type="RefSeq" id="WP_310317526.1">
    <property type="nucleotide sequence ID" value="NZ_JAVDWU010000006.1"/>
</dbReference>
<dbReference type="NCBIfam" id="NF037980">
    <property type="entry name" value="T2SS_GspK"/>
    <property type="match status" value="1"/>
</dbReference>
<dbReference type="Pfam" id="PF03934">
    <property type="entry name" value="T2SSK"/>
    <property type="match status" value="1"/>
</dbReference>
<evidence type="ECO:0000256" key="1">
    <source>
        <dbReference type="PIRNR" id="PIRNR002786"/>
    </source>
</evidence>
<dbReference type="SUPFAM" id="SSF47781">
    <property type="entry name" value="RuvA domain 2-like"/>
    <property type="match status" value="1"/>
</dbReference>
<evidence type="ECO:0000259" key="2">
    <source>
        <dbReference type="Pfam" id="PF03934"/>
    </source>
</evidence>
<evidence type="ECO:0000313" key="4">
    <source>
        <dbReference type="Proteomes" id="UP001265700"/>
    </source>
</evidence>
<keyword evidence="1" id="KW-0472">Membrane</keyword>
<dbReference type="PIRSF" id="PIRSF002786">
    <property type="entry name" value="XcpX"/>
    <property type="match status" value="1"/>
</dbReference>
<dbReference type="EMBL" id="JAVDWU010000006">
    <property type="protein sequence ID" value="MDR7150995.1"/>
    <property type="molecule type" value="Genomic_DNA"/>
</dbReference>
<comment type="caution">
    <text evidence="3">The sequence shown here is derived from an EMBL/GenBank/DDBJ whole genome shotgun (WGS) entry which is preliminary data.</text>
</comment>
<dbReference type="InterPro" id="IPR010994">
    <property type="entry name" value="RuvA_2-like"/>
</dbReference>
<comment type="subcellular location">
    <subcellularLocation>
        <location evidence="1">Cell inner membrane</location>
    </subcellularLocation>
</comment>
<comment type="similarity">
    <text evidence="1">Belongs to the GSP K family.</text>
</comment>
<keyword evidence="4" id="KW-1185">Reference proteome</keyword>
<gene>
    <name evidence="3" type="ORF">J2W49_002968</name>
</gene>
<evidence type="ECO:0000313" key="3">
    <source>
        <dbReference type="EMBL" id="MDR7150995.1"/>
    </source>
</evidence>
<feature type="domain" description="T2SS protein K second SAM-like" evidence="2">
    <location>
        <begin position="231"/>
        <end position="271"/>
    </location>
</feature>
<dbReference type="InterPro" id="IPR005628">
    <property type="entry name" value="GspK"/>
</dbReference>
<proteinExistence type="inferred from homology"/>
<organism evidence="3 4">
    <name type="scientific">Hydrogenophaga palleronii</name>
    <dbReference type="NCBI Taxonomy" id="65655"/>
    <lineage>
        <taxon>Bacteria</taxon>
        <taxon>Pseudomonadati</taxon>
        <taxon>Pseudomonadota</taxon>
        <taxon>Betaproteobacteria</taxon>
        <taxon>Burkholderiales</taxon>
        <taxon>Comamonadaceae</taxon>
        <taxon>Hydrogenophaga</taxon>
    </lineage>
</organism>
<dbReference type="PANTHER" id="PTHR38831">
    <property type="entry name" value="TYPE II SECRETION SYSTEM PROTEIN K"/>
    <property type="match status" value="1"/>
</dbReference>
<dbReference type="Proteomes" id="UP001265700">
    <property type="component" value="Unassembled WGS sequence"/>
</dbReference>
<keyword evidence="1" id="KW-0997">Cell inner membrane</keyword>
<sequence length="332" mass="36762">MNPLRPPRQAARLQQGAALLLAMLTVTLVATMAAAAMWQQWRAVEVETAERQRMQASWILTGALDWSRLILREDARANQNSGNGDHLGEPWAIPLEEARLTSFLAVDKNNNTDDVLQAFLSGEIIDLQSRMNFTNLVRVTGDGAEAKAALSETDMRAFTRLFELLDLPASELTAAANELVKTHNLALKDPKPSPTALAPKKLAHLAWLGIRPSSLAVLEPHVVVLPTRTTLNINTASAQALAASIPGLDMAQAQQLIYERERTPFKSLNDAEVMMARYESVQLSDLHHGARSRFFEIRGRLRLDDVVIEERSVVVRSGLSVRVVWRERIAGQ</sequence>
<accession>A0ABU1WNW6</accession>